<dbReference type="Proteomes" id="UP001187192">
    <property type="component" value="Unassembled WGS sequence"/>
</dbReference>
<dbReference type="SUPFAM" id="SSF52799">
    <property type="entry name" value="(Phosphotyrosine protein) phosphatases II"/>
    <property type="match status" value="1"/>
</dbReference>
<gene>
    <name evidence="1" type="ORF">TIFTF001_030137</name>
</gene>
<dbReference type="EMBL" id="BTGU01000105">
    <property type="protein sequence ID" value="GMN61053.1"/>
    <property type="molecule type" value="Genomic_DNA"/>
</dbReference>
<dbReference type="PANTHER" id="PTHR47216:SF4">
    <property type="entry name" value="OS01G0859400 PROTEIN"/>
    <property type="match status" value="1"/>
</dbReference>
<dbReference type="InterPro" id="IPR029021">
    <property type="entry name" value="Prot-tyrosine_phosphatase-like"/>
</dbReference>
<sequence length="80" mass="9026">MRNAYLCVPTWDTRSPQPADIELAVKWACWKREQQRPVFVHCAYGMPSIAKASAVSFIYVGNIVVAQYLHAFLASSFDGF</sequence>
<dbReference type="AlphaFoldDB" id="A0AA88IZ69"/>
<keyword evidence="2" id="KW-1185">Reference proteome</keyword>
<name>A0AA88IZ69_FICCA</name>
<evidence type="ECO:0000313" key="1">
    <source>
        <dbReference type="EMBL" id="GMN61053.1"/>
    </source>
</evidence>
<accession>A0AA88IZ69</accession>
<dbReference type="PANTHER" id="PTHR47216">
    <property type="match status" value="1"/>
</dbReference>
<evidence type="ECO:0008006" key="3">
    <source>
        <dbReference type="Google" id="ProtNLM"/>
    </source>
</evidence>
<evidence type="ECO:0000313" key="2">
    <source>
        <dbReference type="Proteomes" id="UP001187192"/>
    </source>
</evidence>
<reference evidence="1" key="1">
    <citation type="submission" date="2023-07" db="EMBL/GenBank/DDBJ databases">
        <title>draft genome sequence of fig (Ficus carica).</title>
        <authorList>
            <person name="Takahashi T."/>
            <person name="Nishimura K."/>
        </authorList>
    </citation>
    <scope>NUCLEOTIDE SEQUENCE</scope>
</reference>
<protein>
    <recommendedName>
        <fullName evidence="3">Tyrosine specific protein phosphatases domain-containing protein</fullName>
    </recommendedName>
</protein>
<dbReference type="Gene3D" id="3.90.190.10">
    <property type="entry name" value="Protein tyrosine phosphatase superfamily"/>
    <property type="match status" value="1"/>
</dbReference>
<organism evidence="1 2">
    <name type="scientific">Ficus carica</name>
    <name type="common">Common fig</name>
    <dbReference type="NCBI Taxonomy" id="3494"/>
    <lineage>
        <taxon>Eukaryota</taxon>
        <taxon>Viridiplantae</taxon>
        <taxon>Streptophyta</taxon>
        <taxon>Embryophyta</taxon>
        <taxon>Tracheophyta</taxon>
        <taxon>Spermatophyta</taxon>
        <taxon>Magnoliopsida</taxon>
        <taxon>eudicotyledons</taxon>
        <taxon>Gunneridae</taxon>
        <taxon>Pentapetalae</taxon>
        <taxon>rosids</taxon>
        <taxon>fabids</taxon>
        <taxon>Rosales</taxon>
        <taxon>Moraceae</taxon>
        <taxon>Ficeae</taxon>
        <taxon>Ficus</taxon>
    </lineage>
</organism>
<proteinExistence type="predicted"/>
<comment type="caution">
    <text evidence="1">The sequence shown here is derived from an EMBL/GenBank/DDBJ whole genome shotgun (WGS) entry which is preliminary data.</text>
</comment>